<keyword evidence="4" id="KW-1185">Reference proteome</keyword>
<feature type="compositionally biased region" description="Polar residues" evidence="1">
    <location>
        <begin position="429"/>
        <end position="438"/>
    </location>
</feature>
<dbReference type="InterPro" id="IPR018961">
    <property type="entry name" value="DnaJ_homolog_subfam-C_membr-28"/>
</dbReference>
<sequence length="611" mass="68576">MYLNVYPWSSYAACCNTSKESKAMGRTYFRSGLLRQKRAIRQIQHFSYMPGIRYRSHYICARVSRAQRNHVVPTFSRVAARRFSLSTPRQSSQQDSQGKLVDEEGNDIKPSDVQPTLQATSAAPQGNGERKKGAMSKRLFEATEEALLEGGRAGRKAVEEVGFSEDLKHELLERVEAAKFQSENAAAFAEAGMSSNVGQGSRQIATGQIWTGEESSQDAMLRMLDDARKPLKPGLRGSAKIPSPVIDLRLKREPKQMPGQRLANARDKTSIYAISKDAQMTQKEREQMRKDLKDRFGPGVGTMPNSFRGLAALANERIEDAIARGQFKNIPRGKGVVRDTRADNPFIDTTEYIMNKMIQRQDIVPPWIEKQQELVKTAGIFRARLRNDWKRHAARTISSRGGSLEEQMRKADQYAEAEKIYNPKRKSVEQISLPSKATNDPVLVNNVQDAPSKPTSDVSAQVSPRSKDEILVHKGTEPETAQIQTETPTIPLPALFRDSSWEAAENSYLTLAVKNLNSLTRSYNLMAPDLAKKPYFSLDRELKSCYADVAPQLSQAIKERAARPPKTLVETIGHRSGGMLERFASDKAVIYDSKKPLYGFKEFWSDLWRGT</sequence>
<dbReference type="PANTHER" id="PTHR39394:SF1">
    <property type="entry name" value="DNAJ HOMOLOGUE SUBFAMILY C MEMBER 28 CONSERVED DOMAIN-CONTAINING PROTEIN"/>
    <property type="match status" value="1"/>
</dbReference>
<evidence type="ECO:0000256" key="1">
    <source>
        <dbReference type="SAM" id="MobiDB-lite"/>
    </source>
</evidence>
<feature type="domain" description="DnaJ homologue subfamily C member 28 conserved" evidence="2">
    <location>
        <begin position="313"/>
        <end position="378"/>
    </location>
</feature>
<feature type="compositionally biased region" description="Polar residues" evidence="1">
    <location>
        <begin position="113"/>
        <end position="124"/>
    </location>
</feature>
<feature type="compositionally biased region" description="Polar residues" evidence="1">
    <location>
        <begin position="445"/>
        <end position="464"/>
    </location>
</feature>
<proteinExistence type="predicted"/>
<dbReference type="AlphaFoldDB" id="A0AAD9WFW2"/>
<accession>A0AAD9WFW2</accession>
<dbReference type="EMBL" id="JAUBYV010000001">
    <property type="protein sequence ID" value="KAK2629910.1"/>
    <property type="molecule type" value="Genomic_DNA"/>
</dbReference>
<feature type="region of interest" description="Disordered" evidence="1">
    <location>
        <begin position="83"/>
        <end position="135"/>
    </location>
</feature>
<evidence type="ECO:0000313" key="4">
    <source>
        <dbReference type="Proteomes" id="UP001285354"/>
    </source>
</evidence>
<name>A0AAD9WFW2_9HELO</name>
<dbReference type="Proteomes" id="UP001285354">
    <property type="component" value="Unassembled WGS sequence"/>
</dbReference>
<organism evidence="3 4">
    <name type="scientific">Diplocarpon rosae</name>
    <dbReference type="NCBI Taxonomy" id="946125"/>
    <lineage>
        <taxon>Eukaryota</taxon>
        <taxon>Fungi</taxon>
        <taxon>Dikarya</taxon>
        <taxon>Ascomycota</taxon>
        <taxon>Pezizomycotina</taxon>
        <taxon>Leotiomycetes</taxon>
        <taxon>Helotiales</taxon>
        <taxon>Drepanopezizaceae</taxon>
        <taxon>Diplocarpon</taxon>
    </lineage>
</organism>
<reference evidence="3" key="1">
    <citation type="submission" date="2023-06" db="EMBL/GenBank/DDBJ databases">
        <title>Draft genome of Marssonina rosae.</title>
        <authorList>
            <person name="Cheng Q."/>
        </authorList>
    </citation>
    <scope>NUCLEOTIDE SEQUENCE</scope>
    <source>
        <strain evidence="3">R4</strain>
    </source>
</reference>
<dbReference type="Pfam" id="PF09350">
    <property type="entry name" value="DJC28_CD"/>
    <property type="match status" value="1"/>
</dbReference>
<evidence type="ECO:0000313" key="3">
    <source>
        <dbReference type="EMBL" id="KAK2629910.1"/>
    </source>
</evidence>
<feature type="compositionally biased region" description="Polar residues" evidence="1">
    <location>
        <begin position="84"/>
        <end position="97"/>
    </location>
</feature>
<protein>
    <recommendedName>
        <fullName evidence="2">DnaJ homologue subfamily C member 28 conserved domain-containing protein</fullName>
    </recommendedName>
</protein>
<evidence type="ECO:0000259" key="2">
    <source>
        <dbReference type="Pfam" id="PF09350"/>
    </source>
</evidence>
<feature type="compositionally biased region" description="Basic and acidic residues" evidence="1">
    <location>
        <begin position="100"/>
        <end position="110"/>
    </location>
</feature>
<feature type="region of interest" description="Disordered" evidence="1">
    <location>
        <begin position="426"/>
        <end position="466"/>
    </location>
</feature>
<comment type="caution">
    <text evidence="3">The sequence shown here is derived from an EMBL/GenBank/DDBJ whole genome shotgun (WGS) entry which is preliminary data.</text>
</comment>
<dbReference type="PANTHER" id="PTHR39394">
    <property type="entry name" value="YALI0E31793P"/>
    <property type="match status" value="1"/>
</dbReference>
<gene>
    <name evidence="3" type="ORF">QTJ16_000730</name>
</gene>